<evidence type="ECO:0000256" key="16">
    <source>
        <dbReference type="ARBA" id="ARBA00023209"/>
    </source>
</evidence>
<dbReference type="Proteomes" id="UP000280935">
    <property type="component" value="Unassembled WGS sequence"/>
</dbReference>
<evidence type="ECO:0000256" key="7">
    <source>
        <dbReference type="ARBA" id="ARBA00019373"/>
    </source>
</evidence>
<evidence type="ECO:0000256" key="13">
    <source>
        <dbReference type="ARBA" id="ARBA00022989"/>
    </source>
</evidence>
<keyword evidence="10 18" id="KW-0808">Transferase</keyword>
<dbReference type="GO" id="GO:0016024">
    <property type="term" value="P:CDP-diacylglycerol biosynthetic process"/>
    <property type="evidence" value="ECO:0007669"/>
    <property type="project" value="UniProtKB-UniPathway"/>
</dbReference>
<gene>
    <name evidence="20" type="ORF">EII35_00865</name>
</gene>
<feature type="transmembrane region" description="Helical" evidence="19">
    <location>
        <begin position="21"/>
        <end position="39"/>
    </location>
</feature>
<comment type="similarity">
    <text evidence="5 18">Belongs to the CDS family.</text>
</comment>
<evidence type="ECO:0000256" key="5">
    <source>
        <dbReference type="ARBA" id="ARBA00010185"/>
    </source>
</evidence>
<reference evidence="20 21" key="1">
    <citation type="submission" date="2018-11" db="EMBL/GenBank/DDBJ databases">
        <title>Genomes From Bacteria Associated with the Canine Oral Cavity: a Test Case for Automated Genome-Based Taxonomic Assignment.</title>
        <authorList>
            <person name="Coil D.A."/>
            <person name="Jospin G."/>
            <person name="Darling A.E."/>
            <person name="Wallis C."/>
            <person name="Davis I.J."/>
            <person name="Harris S."/>
            <person name="Eisen J.A."/>
            <person name="Holcombe L.J."/>
            <person name="O'Flynn C."/>
        </authorList>
    </citation>
    <scope>NUCLEOTIDE SEQUENCE [LARGE SCALE GENOMIC DNA]</scope>
    <source>
        <strain evidence="20 21">OH2822_COT-296</strain>
    </source>
</reference>
<evidence type="ECO:0000256" key="10">
    <source>
        <dbReference type="ARBA" id="ARBA00022679"/>
    </source>
</evidence>
<dbReference type="InterPro" id="IPR000374">
    <property type="entry name" value="PC_trans"/>
</dbReference>
<evidence type="ECO:0000256" key="12">
    <source>
        <dbReference type="ARBA" id="ARBA00022695"/>
    </source>
</evidence>
<dbReference type="OrthoDB" id="9799199at2"/>
<keyword evidence="14" id="KW-0443">Lipid metabolism</keyword>
<feature type="transmembrane region" description="Helical" evidence="19">
    <location>
        <begin position="132"/>
        <end position="151"/>
    </location>
</feature>
<protein>
    <recommendedName>
        <fullName evidence="7 18">Phosphatidate cytidylyltransferase</fullName>
        <ecNumber evidence="6 18">2.7.7.41</ecNumber>
    </recommendedName>
</protein>
<evidence type="ECO:0000313" key="20">
    <source>
        <dbReference type="EMBL" id="RRD51469.1"/>
    </source>
</evidence>
<dbReference type="GO" id="GO:0004605">
    <property type="term" value="F:phosphatidate cytidylyltransferase activity"/>
    <property type="evidence" value="ECO:0007669"/>
    <property type="project" value="UniProtKB-EC"/>
</dbReference>
<proteinExistence type="inferred from homology"/>
<evidence type="ECO:0000256" key="17">
    <source>
        <dbReference type="ARBA" id="ARBA00023264"/>
    </source>
</evidence>
<evidence type="ECO:0000256" key="8">
    <source>
        <dbReference type="ARBA" id="ARBA00022475"/>
    </source>
</evidence>
<evidence type="ECO:0000256" key="4">
    <source>
        <dbReference type="ARBA" id="ARBA00005189"/>
    </source>
</evidence>
<evidence type="ECO:0000256" key="19">
    <source>
        <dbReference type="SAM" id="Phobius"/>
    </source>
</evidence>
<dbReference type="PROSITE" id="PS01315">
    <property type="entry name" value="CDS"/>
    <property type="match status" value="1"/>
</dbReference>
<comment type="pathway">
    <text evidence="4">Lipid metabolism.</text>
</comment>
<name>A0A3P1WY35_9ACTN</name>
<evidence type="ECO:0000256" key="3">
    <source>
        <dbReference type="ARBA" id="ARBA00005119"/>
    </source>
</evidence>
<comment type="caution">
    <text evidence="20">The sequence shown here is derived from an EMBL/GenBank/DDBJ whole genome shotgun (WGS) entry which is preliminary data.</text>
</comment>
<keyword evidence="16" id="KW-0594">Phospholipid biosynthesis</keyword>
<keyword evidence="11 18" id="KW-0812">Transmembrane</keyword>
<evidence type="ECO:0000256" key="18">
    <source>
        <dbReference type="RuleBase" id="RU003938"/>
    </source>
</evidence>
<comment type="catalytic activity">
    <reaction evidence="1 18">
        <text>a 1,2-diacyl-sn-glycero-3-phosphate + CTP + H(+) = a CDP-1,2-diacyl-sn-glycerol + diphosphate</text>
        <dbReference type="Rhea" id="RHEA:16229"/>
        <dbReference type="ChEBI" id="CHEBI:15378"/>
        <dbReference type="ChEBI" id="CHEBI:33019"/>
        <dbReference type="ChEBI" id="CHEBI:37563"/>
        <dbReference type="ChEBI" id="CHEBI:58332"/>
        <dbReference type="ChEBI" id="CHEBI:58608"/>
        <dbReference type="EC" id="2.7.7.41"/>
    </reaction>
</comment>
<dbReference type="GO" id="GO:0005886">
    <property type="term" value="C:plasma membrane"/>
    <property type="evidence" value="ECO:0007669"/>
    <property type="project" value="UniProtKB-SubCell"/>
</dbReference>
<evidence type="ECO:0000256" key="11">
    <source>
        <dbReference type="ARBA" id="ARBA00022692"/>
    </source>
</evidence>
<feature type="transmembrane region" description="Helical" evidence="19">
    <location>
        <begin position="100"/>
        <end position="120"/>
    </location>
</feature>
<evidence type="ECO:0000256" key="6">
    <source>
        <dbReference type="ARBA" id="ARBA00012487"/>
    </source>
</evidence>
<dbReference type="UniPathway" id="UPA00557">
    <property type="reaction ID" value="UER00614"/>
</dbReference>
<dbReference type="EC" id="2.7.7.41" evidence="6 18"/>
<keyword evidence="17" id="KW-1208">Phospholipid metabolism</keyword>
<evidence type="ECO:0000256" key="2">
    <source>
        <dbReference type="ARBA" id="ARBA00004651"/>
    </source>
</evidence>
<keyword evidence="8" id="KW-1003">Cell membrane</keyword>
<sequence>MPSQDPATTTPAPRTGRNLPVAIGVGVALMAAIAVGVLWVPWFFVALSAFALSLGVIEVHHALQRKGMHAQPRTIVAGTAISILGGYAMSEFHLGLAPTTFAMICVAGTVVACLVARLLFQEPEGFIRDIAASALIIAWIPLMGIFIPLLMTPDDGGLRIVSVVVCISASDTGAYAVGSLIGRHRMAPRISPSKTWEGFAGSVVVAGIMGTLCAVFLLGAPWWLGLVLGVTIAPAATLGDLVESLVKRDVGIKDMSNFLPGHGGLMDRLDSLLFAAPVGWLVLHLGLGG</sequence>
<keyword evidence="12 18" id="KW-0548">Nucleotidyltransferase</keyword>
<dbReference type="AlphaFoldDB" id="A0A3P1WY35"/>
<feature type="transmembrane region" description="Helical" evidence="19">
    <location>
        <begin position="198"/>
        <end position="217"/>
    </location>
</feature>
<organism evidence="20 21">
    <name type="scientific">Arachnia propionica</name>
    <dbReference type="NCBI Taxonomy" id="1750"/>
    <lineage>
        <taxon>Bacteria</taxon>
        <taxon>Bacillati</taxon>
        <taxon>Actinomycetota</taxon>
        <taxon>Actinomycetes</taxon>
        <taxon>Propionibacteriales</taxon>
        <taxon>Propionibacteriaceae</taxon>
        <taxon>Arachnia</taxon>
    </lineage>
</organism>
<evidence type="ECO:0000256" key="14">
    <source>
        <dbReference type="ARBA" id="ARBA00023098"/>
    </source>
</evidence>
<evidence type="ECO:0000313" key="21">
    <source>
        <dbReference type="Proteomes" id="UP000280935"/>
    </source>
</evidence>
<evidence type="ECO:0000256" key="15">
    <source>
        <dbReference type="ARBA" id="ARBA00023136"/>
    </source>
</evidence>
<keyword evidence="13 19" id="KW-1133">Transmembrane helix</keyword>
<dbReference type="PANTHER" id="PTHR46382:SF1">
    <property type="entry name" value="PHOSPHATIDATE CYTIDYLYLTRANSFERASE"/>
    <property type="match status" value="1"/>
</dbReference>
<feature type="transmembrane region" description="Helical" evidence="19">
    <location>
        <begin position="157"/>
        <end position="177"/>
    </location>
</feature>
<dbReference type="RefSeq" id="WP_125226570.1">
    <property type="nucleotide sequence ID" value="NZ_RQYT01000001.1"/>
</dbReference>
<comment type="subcellular location">
    <subcellularLocation>
        <location evidence="2">Cell membrane</location>
        <topology evidence="2">Multi-pass membrane protein</topology>
    </subcellularLocation>
</comment>
<comment type="pathway">
    <text evidence="3 18">Phospholipid metabolism; CDP-diacylglycerol biosynthesis; CDP-diacylglycerol from sn-glycerol 3-phosphate: step 3/3.</text>
</comment>
<dbReference type="Pfam" id="PF01148">
    <property type="entry name" value="CTP_transf_1"/>
    <property type="match status" value="1"/>
</dbReference>
<keyword evidence="9" id="KW-0444">Lipid biosynthesis</keyword>
<accession>A0A3P1WY35</accession>
<feature type="transmembrane region" description="Helical" evidence="19">
    <location>
        <begin position="223"/>
        <end position="246"/>
    </location>
</feature>
<evidence type="ECO:0000256" key="1">
    <source>
        <dbReference type="ARBA" id="ARBA00001698"/>
    </source>
</evidence>
<dbReference type="EMBL" id="RQYT01000001">
    <property type="protein sequence ID" value="RRD51469.1"/>
    <property type="molecule type" value="Genomic_DNA"/>
</dbReference>
<evidence type="ECO:0000256" key="9">
    <source>
        <dbReference type="ARBA" id="ARBA00022516"/>
    </source>
</evidence>
<dbReference type="PANTHER" id="PTHR46382">
    <property type="entry name" value="PHOSPHATIDATE CYTIDYLYLTRANSFERASE"/>
    <property type="match status" value="1"/>
</dbReference>
<keyword evidence="15 19" id="KW-0472">Membrane</keyword>